<evidence type="ECO:0000256" key="3">
    <source>
        <dbReference type="ARBA" id="ARBA00023004"/>
    </source>
</evidence>
<dbReference type="Gene3D" id="3.30.750.180">
    <property type="entry name" value="GpdQ, beta-strand dimerisation domain"/>
    <property type="match status" value="1"/>
</dbReference>
<proteinExistence type="inferred from homology"/>
<reference evidence="6" key="1">
    <citation type="submission" date="2016-04" db="EMBL/GenBank/DDBJ databases">
        <authorList>
            <person name="Evans L.H."/>
            <person name="Alamgir A."/>
            <person name="Owens N."/>
            <person name="Weber N.D."/>
            <person name="Virtaneva K."/>
            <person name="Barbian K."/>
            <person name="Babar A."/>
            <person name="Rosenke K."/>
        </authorList>
    </citation>
    <scope>NUCLEOTIDE SEQUENCE</scope>
    <source>
        <strain evidence="6">86</strain>
    </source>
</reference>
<dbReference type="InterPro" id="IPR029052">
    <property type="entry name" value="Metallo-depent_PP-like"/>
</dbReference>
<comment type="similarity">
    <text evidence="4">Belongs to the cyclic nucleotide phosphodiesterase class-III family.</text>
</comment>
<sequence length="272" mass="28586">MILAQLTDSHLKAGGRPAYGRVDTAACLRRAVAAINAFAPAVDAVIFSGDLTDAGSAEEFAAVAGVLADLRPPVFAVPGNHDRRDTLRAAFAATGFHDPAVEFCAGVAEGFLLRLIGLDSSVPGAPHGEIGAVQLDWLAARLAERPEAPTLVFVHHPPLNVGIRHMDVQNLRDGRRLLELLARHPQVLHLACGHVHRAISATVGGVAVSVAPSPAHAVDLDLDPAAPPGFRLEPPMLRLFRFVDGVLVSHLGVMDAAPGPFPFFDARGGLID</sequence>
<dbReference type="GO" id="GO:0046872">
    <property type="term" value="F:metal ion binding"/>
    <property type="evidence" value="ECO:0007669"/>
    <property type="project" value="UniProtKB-KW"/>
</dbReference>
<dbReference type="InterPro" id="IPR026575">
    <property type="entry name" value="GpdQ/CpdA-like"/>
</dbReference>
<dbReference type="Pfam" id="PF00149">
    <property type="entry name" value="Metallophos"/>
    <property type="match status" value="1"/>
</dbReference>
<dbReference type="PANTHER" id="PTHR42988">
    <property type="entry name" value="PHOSPHOHYDROLASE"/>
    <property type="match status" value="1"/>
</dbReference>
<evidence type="ECO:0000256" key="2">
    <source>
        <dbReference type="ARBA" id="ARBA00022801"/>
    </source>
</evidence>
<dbReference type="InterPro" id="IPR004843">
    <property type="entry name" value="Calcineurin-like_PHP"/>
</dbReference>
<organism evidence="6">
    <name type="scientific">uncultured Alphaproteobacteria bacterium</name>
    <dbReference type="NCBI Taxonomy" id="91750"/>
    <lineage>
        <taxon>Bacteria</taxon>
        <taxon>Pseudomonadati</taxon>
        <taxon>Pseudomonadota</taxon>
        <taxon>Alphaproteobacteria</taxon>
        <taxon>environmental samples</taxon>
    </lineage>
</organism>
<dbReference type="SUPFAM" id="SSF56300">
    <property type="entry name" value="Metallo-dependent phosphatases"/>
    <property type="match status" value="1"/>
</dbReference>
<accession>A0A212JVB5</accession>
<gene>
    <name evidence="6" type="primary">cpdA</name>
    <name evidence="6" type="ORF">KL86APRO_11713</name>
</gene>
<keyword evidence="3" id="KW-0408">Iron</keyword>
<dbReference type="EC" id="3.1.4.17" evidence="6"/>
<dbReference type="InterPro" id="IPR042281">
    <property type="entry name" value="GpdQ_beta-strand"/>
</dbReference>
<dbReference type="InterPro" id="IPR042283">
    <property type="entry name" value="GpdQ_catalytic"/>
</dbReference>
<dbReference type="EMBL" id="FLUO01000001">
    <property type="protein sequence ID" value="SBW03352.1"/>
    <property type="molecule type" value="Genomic_DNA"/>
</dbReference>
<dbReference type="PANTHER" id="PTHR42988:SF2">
    <property type="entry name" value="CYCLIC NUCLEOTIDE PHOSPHODIESTERASE CBUA0032-RELATED"/>
    <property type="match status" value="1"/>
</dbReference>
<feature type="domain" description="Calcineurin-like phosphoesterase" evidence="5">
    <location>
        <begin position="3"/>
        <end position="197"/>
    </location>
</feature>
<evidence type="ECO:0000313" key="6">
    <source>
        <dbReference type="EMBL" id="SBW03352.1"/>
    </source>
</evidence>
<protein>
    <submittedName>
        <fullName evidence="6">3',5'-cyclic adenosine monophosphate phosphodiesterase CpdA</fullName>
        <ecNumber evidence="6">3.1.4.17</ecNumber>
    </submittedName>
</protein>
<name>A0A212JVB5_9PROT</name>
<keyword evidence="1" id="KW-0479">Metal-binding</keyword>
<evidence type="ECO:0000256" key="1">
    <source>
        <dbReference type="ARBA" id="ARBA00022723"/>
    </source>
</evidence>
<dbReference type="AlphaFoldDB" id="A0A212JVB5"/>
<evidence type="ECO:0000256" key="4">
    <source>
        <dbReference type="ARBA" id="ARBA00025742"/>
    </source>
</evidence>
<dbReference type="CDD" id="cd07402">
    <property type="entry name" value="MPP_GpdQ"/>
    <property type="match status" value="1"/>
</dbReference>
<dbReference type="InterPro" id="IPR050884">
    <property type="entry name" value="CNP_phosphodiesterase-III"/>
</dbReference>
<dbReference type="Gene3D" id="3.60.21.40">
    <property type="entry name" value="GpdQ, catalytic alpha/beta sandwich domain"/>
    <property type="match status" value="1"/>
</dbReference>
<keyword evidence="2 6" id="KW-0378">Hydrolase</keyword>
<dbReference type="GO" id="GO:0004114">
    <property type="term" value="F:3',5'-cyclic-nucleotide phosphodiesterase activity"/>
    <property type="evidence" value="ECO:0007669"/>
    <property type="project" value="UniProtKB-EC"/>
</dbReference>
<evidence type="ECO:0000259" key="5">
    <source>
        <dbReference type="Pfam" id="PF00149"/>
    </source>
</evidence>